<sequence length="217" mass="23942">MIRSIIFDLDGTLVHSLPGLARALNRVLQKHKLPTHPEAVVRGFIGDGIKKLVERACPADYSDEQIQLIEQDMVKAYADTWQTGSPPFTGIIETLDQLKKRGIPLAIFSNKPHHFCQEFAEFLFPGTFMVVIGQREGVPVKPDPTGALETAALLGIPAEDTAFVGDSTMDIATAHNAGMLALAATWGYHNQDRLEKEHPHHLLHDITELIPLLESLN</sequence>
<dbReference type="NCBIfam" id="TIGR01509">
    <property type="entry name" value="HAD-SF-IA-v3"/>
    <property type="match status" value="1"/>
</dbReference>
<comment type="pathway">
    <text evidence="2">Organic acid metabolism; glycolate biosynthesis; glycolate from 2-phosphoglycolate: step 1/1.</text>
</comment>
<dbReference type="PANTHER" id="PTHR43434">
    <property type="entry name" value="PHOSPHOGLYCOLATE PHOSPHATASE"/>
    <property type="match status" value="1"/>
</dbReference>
<evidence type="ECO:0000313" key="5">
    <source>
        <dbReference type="EMBL" id="NWK54049.1"/>
    </source>
</evidence>
<name>A0A851GA10_9BACT</name>
<protein>
    <recommendedName>
        <fullName evidence="4">phosphoglycolate phosphatase</fullName>
        <ecNumber evidence="4">3.1.3.18</ecNumber>
    </recommendedName>
</protein>
<dbReference type="InterPro" id="IPR050155">
    <property type="entry name" value="HAD-like_hydrolase_sf"/>
</dbReference>
<organism evidence="5 6">
    <name type="scientific">Oceaniferula marina</name>
    <dbReference type="NCBI Taxonomy" id="2748318"/>
    <lineage>
        <taxon>Bacteria</taxon>
        <taxon>Pseudomonadati</taxon>
        <taxon>Verrucomicrobiota</taxon>
        <taxon>Verrucomicrobiia</taxon>
        <taxon>Verrucomicrobiales</taxon>
        <taxon>Verrucomicrobiaceae</taxon>
        <taxon>Oceaniferula</taxon>
    </lineage>
</organism>
<dbReference type="PRINTS" id="PR00413">
    <property type="entry name" value="HADHALOGNASE"/>
</dbReference>
<comment type="catalytic activity">
    <reaction evidence="1">
        <text>2-phosphoglycolate + H2O = glycolate + phosphate</text>
        <dbReference type="Rhea" id="RHEA:14369"/>
        <dbReference type="ChEBI" id="CHEBI:15377"/>
        <dbReference type="ChEBI" id="CHEBI:29805"/>
        <dbReference type="ChEBI" id="CHEBI:43474"/>
        <dbReference type="ChEBI" id="CHEBI:58033"/>
        <dbReference type="EC" id="3.1.3.18"/>
    </reaction>
</comment>
<accession>A0A851GA10</accession>
<dbReference type="GO" id="GO:0006281">
    <property type="term" value="P:DNA repair"/>
    <property type="evidence" value="ECO:0007669"/>
    <property type="project" value="TreeGrafter"/>
</dbReference>
<dbReference type="Gene3D" id="3.40.50.1000">
    <property type="entry name" value="HAD superfamily/HAD-like"/>
    <property type="match status" value="1"/>
</dbReference>
<dbReference type="NCBIfam" id="TIGR01549">
    <property type="entry name" value="HAD-SF-IA-v1"/>
    <property type="match status" value="1"/>
</dbReference>
<dbReference type="GO" id="GO:0008967">
    <property type="term" value="F:phosphoglycolate phosphatase activity"/>
    <property type="evidence" value="ECO:0007669"/>
    <property type="project" value="UniProtKB-EC"/>
</dbReference>
<dbReference type="Gene3D" id="1.10.150.240">
    <property type="entry name" value="Putative phosphatase, domain 2"/>
    <property type="match status" value="1"/>
</dbReference>
<reference evidence="5 6" key="1">
    <citation type="submission" date="2020-07" db="EMBL/GenBank/DDBJ databases">
        <title>Roseicoccus Jingziensis gen. nov., sp. nov., isolated from coastal seawater.</title>
        <authorList>
            <person name="Feng X."/>
        </authorList>
    </citation>
    <scope>NUCLEOTIDE SEQUENCE [LARGE SCALE GENOMIC DNA]</scope>
    <source>
        <strain evidence="5 6">N1E253</strain>
    </source>
</reference>
<dbReference type="Pfam" id="PF13419">
    <property type="entry name" value="HAD_2"/>
    <property type="match status" value="1"/>
</dbReference>
<dbReference type="SFLD" id="SFLDG01129">
    <property type="entry name" value="C1.5:_HAD__Beta-PGM__Phosphata"/>
    <property type="match status" value="1"/>
</dbReference>
<dbReference type="SFLD" id="SFLDS00003">
    <property type="entry name" value="Haloacid_Dehalogenase"/>
    <property type="match status" value="1"/>
</dbReference>
<keyword evidence="6" id="KW-1185">Reference proteome</keyword>
<dbReference type="SFLD" id="SFLDG01135">
    <property type="entry name" value="C1.5.6:_HAD__Beta-PGM__Phospha"/>
    <property type="match status" value="1"/>
</dbReference>
<dbReference type="InterPro" id="IPR041492">
    <property type="entry name" value="HAD_2"/>
</dbReference>
<comment type="caution">
    <text evidence="5">The sequence shown here is derived from an EMBL/GenBank/DDBJ whole genome shotgun (WGS) entry which is preliminary data.</text>
</comment>
<proteinExistence type="inferred from homology"/>
<evidence type="ECO:0000256" key="3">
    <source>
        <dbReference type="ARBA" id="ARBA00006171"/>
    </source>
</evidence>
<dbReference type="InterPro" id="IPR006439">
    <property type="entry name" value="HAD-SF_hydro_IA"/>
</dbReference>
<dbReference type="EMBL" id="JACBAZ010000001">
    <property type="protein sequence ID" value="NWK54049.1"/>
    <property type="molecule type" value="Genomic_DNA"/>
</dbReference>
<dbReference type="InterPro" id="IPR023198">
    <property type="entry name" value="PGP-like_dom2"/>
</dbReference>
<dbReference type="AlphaFoldDB" id="A0A851GA10"/>
<evidence type="ECO:0000256" key="4">
    <source>
        <dbReference type="ARBA" id="ARBA00013078"/>
    </source>
</evidence>
<dbReference type="PANTHER" id="PTHR43434:SF1">
    <property type="entry name" value="PHOSPHOGLYCOLATE PHOSPHATASE"/>
    <property type="match status" value="1"/>
</dbReference>
<evidence type="ECO:0000256" key="1">
    <source>
        <dbReference type="ARBA" id="ARBA00000830"/>
    </source>
</evidence>
<dbReference type="GO" id="GO:0005829">
    <property type="term" value="C:cytosol"/>
    <property type="evidence" value="ECO:0007669"/>
    <property type="project" value="TreeGrafter"/>
</dbReference>
<dbReference type="RefSeq" id="WP_178930597.1">
    <property type="nucleotide sequence ID" value="NZ_JACBAZ010000001.1"/>
</dbReference>
<evidence type="ECO:0000256" key="2">
    <source>
        <dbReference type="ARBA" id="ARBA00004818"/>
    </source>
</evidence>
<dbReference type="EC" id="3.1.3.18" evidence="4"/>
<keyword evidence="5" id="KW-0378">Hydrolase</keyword>
<dbReference type="Proteomes" id="UP000557872">
    <property type="component" value="Unassembled WGS sequence"/>
</dbReference>
<evidence type="ECO:0000313" key="6">
    <source>
        <dbReference type="Proteomes" id="UP000557872"/>
    </source>
</evidence>
<comment type="similarity">
    <text evidence="3">Belongs to the HAD-like hydrolase superfamily. CbbY/CbbZ/Gph/YieH family.</text>
</comment>
<dbReference type="InterPro" id="IPR023214">
    <property type="entry name" value="HAD_sf"/>
</dbReference>
<dbReference type="InterPro" id="IPR036412">
    <property type="entry name" value="HAD-like_sf"/>
</dbReference>
<dbReference type="SUPFAM" id="SSF56784">
    <property type="entry name" value="HAD-like"/>
    <property type="match status" value="1"/>
</dbReference>
<gene>
    <name evidence="5" type="ORF">HW115_00375</name>
</gene>